<dbReference type="OrthoDB" id="10563936at2759"/>
<proteinExistence type="predicted"/>
<organism evidence="2 3">
    <name type="scientific">Brachionus calyciflorus</name>
    <dbReference type="NCBI Taxonomy" id="104777"/>
    <lineage>
        <taxon>Eukaryota</taxon>
        <taxon>Metazoa</taxon>
        <taxon>Spiralia</taxon>
        <taxon>Gnathifera</taxon>
        <taxon>Rotifera</taxon>
        <taxon>Eurotatoria</taxon>
        <taxon>Monogononta</taxon>
        <taxon>Pseudotrocha</taxon>
        <taxon>Ploima</taxon>
        <taxon>Brachionidae</taxon>
        <taxon>Brachionus</taxon>
    </lineage>
</organism>
<keyword evidence="3" id="KW-1185">Reference proteome</keyword>
<dbReference type="Proteomes" id="UP000663879">
    <property type="component" value="Unassembled WGS sequence"/>
</dbReference>
<gene>
    <name evidence="2" type="ORF">OXX778_LOCUS8368</name>
</gene>
<feature type="chain" id="PRO_5032844379" evidence="1">
    <location>
        <begin position="25"/>
        <end position="447"/>
    </location>
</feature>
<feature type="signal peptide" evidence="1">
    <location>
        <begin position="1"/>
        <end position="24"/>
    </location>
</feature>
<feature type="non-terminal residue" evidence="2">
    <location>
        <position position="1"/>
    </location>
</feature>
<dbReference type="AlphaFoldDB" id="A0A813V3K3"/>
<evidence type="ECO:0000313" key="3">
    <source>
        <dbReference type="Proteomes" id="UP000663879"/>
    </source>
</evidence>
<reference evidence="2" key="1">
    <citation type="submission" date="2021-02" db="EMBL/GenBank/DDBJ databases">
        <authorList>
            <person name="Nowell W R."/>
        </authorList>
    </citation>
    <scope>NUCLEOTIDE SEQUENCE</scope>
    <source>
        <strain evidence="2">Ploen Becks lab</strain>
    </source>
</reference>
<sequence length="447" mass="53350">MHFIFDKFQSFFFLFLLTTHQINDFNFKYNKLNYQNETSNNVSNNESNENNQSDEIQHFLNICYHKMNLNNLPCSITLVPCGDITDWKVLDPQVIIKKNNSYFSINNYESLISLRKKITDNLNQVSINLRKSTIINLVQEKKLGRNGNSYYYQKIIRNFDIPDNVYVSFENKYNLIPNINSDYKCNYLDVTFYDSSRNLMMRKSLPRDFIENLKKEYPNLFRETNSYRSKIKIKKLIKNSTNFCFLNDEHPILRIQRDNFKFNKSKNDKYSKKHNQTIKLIRFDDVKFFYKFNSDRIAEINQLFKSYMRLSSKSDNLFSYAIIQEKTTGEIYMHIRTNSGMNYLNHLESISNQQNNFVFRFKKSNSLTLRIKSLESWNILRYEINVPNPNCSVMAYNNKNSIQQNYLNSYVDPANSKCDGIDEKSFFEDLNYRESFENFSVPTNKCI</sequence>
<evidence type="ECO:0000256" key="1">
    <source>
        <dbReference type="SAM" id="SignalP"/>
    </source>
</evidence>
<name>A0A813V3K3_9BILA</name>
<comment type="caution">
    <text evidence="2">The sequence shown here is derived from an EMBL/GenBank/DDBJ whole genome shotgun (WGS) entry which is preliminary data.</text>
</comment>
<accession>A0A813V3K3</accession>
<protein>
    <submittedName>
        <fullName evidence="2">Uncharacterized protein</fullName>
    </submittedName>
</protein>
<keyword evidence="1" id="KW-0732">Signal</keyword>
<dbReference type="EMBL" id="CAJNOC010001145">
    <property type="protein sequence ID" value="CAF0839318.1"/>
    <property type="molecule type" value="Genomic_DNA"/>
</dbReference>
<evidence type="ECO:0000313" key="2">
    <source>
        <dbReference type="EMBL" id="CAF0839318.1"/>
    </source>
</evidence>